<keyword evidence="1" id="KW-0436">Ligase</keyword>
<dbReference type="InterPro" id="IPR036604">
    <property type="entry name" value="PurS-like_sf"/>
</dbReference>
<accession>A0A0C2C3M8</accession>
<reference evidence="6 7" key="1">
    <citation type="submission" date="2013-12" db="EMBL/GenBank/DDBJ databases">
        <title>Draft genome of the parsitic nematode Ancylostoma duodenale.</title>
        <authorList>
            <person name="Mitreva M."/>
        </authorList>
    </citation>
    <scope>NUCLEOTIDE SEQUENCE [LARGE SCALE GENOMIC DNA]</scope>
    <source>
        <strain evidence="6 7">Zhejiang</strain>
    </source>
</reference>
<feature type="domain" description="Phosphoribosylformylglycinamidine synthase linker" evidence="5">
    <location>
        <begin position="80"/>
        <end position="129"/>
    </location>
</feature>
<dbReference type="Proteomes" id="UP000054047">
    <property type="component" value="Unassembled WGS sequence"/>
</dbReference>
<dbReference type="GO" id="GO:0006164">
    <property type="term" value="P:purine nucleotide biosynthetic process"/>
    <property type="evidence" value="ECO:0007669"/>
    <property type="project" value="UniProtKB-KW"/>
</dbReference>
<gene>
    <name evidence="6" type="ORF">ANCDUO_19040</name>
</gene>
<dbReference type="GO" id="GO:0005737">
    <property type="term" value="C:cytoplasm"/>
    <property type="evidence" value="ECO:0007669"/>
    <property type="project" value="TreeGrafter"/>
</dbReference>
<organism evidence="6 7">
    <name type="scientific">Ancylostoma duodenale</name>
    <dbReference type="NCBI Taxonomy" id="51022"/>
    <lineage>
        <taxon>Eukaryota</taxon>
        <taxon>Metazoa</taxon>
        <taxon>Ecdysozoa</taxon>
        <taxon>Nematoda</taxon>
        <taxon>Chromadorea</taxon>
        <taxon>Rhabditida</taxon>
        <taxon>Rhabditina</taxon>
        <taxon>Rhabditomorpha</taxon>
        <taxon>Strongyloidea</taxon>
        <taxon>Ancylostomatidae</taxon>
        <taxon>Ancylostomatinae</taxon>
        <taxon>Ancylostoma</taxon>
    </lineage>
</organism>
<evidence type="ECO:0000256" key="1">
    <source>
        <dbReference type="ARBA" id="ARBA00022598"/>
    </source>
</evidence>
<dbReference type="Pfam" id="PF18072">
    <property type="entry name" value="FGAR-AT_linker"/>
    <property type="match status" value="1"/>
</dbReference>
<dbReference type="InterPro" id="IPR041609">
    <property type="entry name" value="PurL_linker"/>
</dbReference>
<keyword evidence="2" id="KW-0547">Nucleotide-binding</keyword>
<evidence type="ECO:0000259" key="5">
    <source>
        <dbReference type="Pfam" id="PF18072"/>
    </source>
</evidence>
<keyword evidence="7" id="KW-1185">Reference proteome</keyword>
<dbReference type="PANTHER" id="PTHR10099:SF1">
    <property type="entry name" value="PHOSPHORIBOSYLFORMYLGLYCINAMIDINE SYNTHASE"/>
    <property type="match status" value="1"/>
</dbReference>
<dbReference type="GO" id="GO:0004642">
    <property type="term" value="F:phosphoribosylformylglycinamidine synthase activity"/>
    <property type="evidence" value="ECO:0007669"/>
    <property type="project" value="TreeGrafter"/>
</dbReference>
<evidence type="ECO:0000256" key="2">
    <source>
        <dbReference type="ARBA" id="ARBA00022741"/>
    </source>
</evidence>
<dbReference type="AlphaFoldDB" id="A0A0C2C3M8"/>
<evidence type="ECO:0000256" key="3">
    <source>
        <dbReference type="ARBA" id="ARBA00022755"/>
    </source>
</evidence>
<protein>
    <recommendedName>
        <fullName evidence="5">Phosphoribosylformylglycinamidine synthase linker domain-containing protein</fullName>
    </recommendedName>
</protein>
<dbReference type="SUPFAM" id="SSF109736">
    <property type="entry name" value="FGAM synthase PurL, linker domain"/>
    <property type="match status" value="1"/>
</dbReference>
<keyword evidence="4" id="KW-0067">ATP-binding</keyword>
<dbReference type="SUPFAM" id="SSF82697">
    <property type="entry name" value="PurS-like"/>
    <property type="match status" value="1"/>
</dbReference>
<dbReference type="PANTHER" id="PTHR10099">
    <property type="entry name" value="PHOSPHORIBOSYLFORMYLGLYCINAMIDINE SYNTHASE"/>
    <property type="match status" value="1"/>
</dbReference>
<dbReference type="EMBL" id="KN748309">
    <property type="protein sequence ID" value="KIH50878.1"/>
    <property type="molecule type" value="Genomic_DNA"/>
</dbReference>
<evidence type="ECO:0000313" key="6">
    <source>
        <dbReference type="EMBL" id="KIH50878.1"/>
    </source>
</evidence>
<evidence type="ECO:0000313" key="7">
    <source>
        <dbReference type="Proteomes" id="UP000054047"/>
    </source>
</evidence>
<keyword evidence="3" id="KW-0658">Purine biosynthesis</keyword>
<dbReference type="Gene3D" id="1.10.8.750">
    <property type="entry name" value="Phosphoribosylformylglycinamidine synthase, linker domain"/>
    <property type="match status" value="1"/>
</dbReference>
<evidence type="ECO:0000256" key="4">
    <source>
        <dbReference type="ARBA" id="ARBA00022840"/>
    </source>
</evidence>
<proteinExistence type="predicted"/>
<name>A0A0C2C3M8_9BILA</name>
<dbReference type="GO" id="GO:0005524">
    <property type="term" value="F:ATP binding"/>
    <property type="evidence" value="ECO:0007669"/>
    <property type="project" value="UniProtKB-KW"/>
</dbReference>
<sequence>MQKTAYCTNALSALSAAGIGQVSRLERTIRYQFDGAIPDDETLLEIAGDQCIYTDNIDFTPIKGRENFFEIDVLGDPTNLDKANEELGLAFDKYDMLYYKDLFLNKLKRNPTDVELFDLAQCDSEHSRHWFFRGRLFVDGKERKVIFY</sequence>
<dbReference type="OrthoDB" id="5843066at2759"/>